<accession>A0A162U9D5</accession>
<evidence type="ECO:0000313" key="2">
    <source>
        <dbReference type="Proteomes" id="UP000077315"/>
    </source>
</evidence>
<protein>
    <submittedName>
        <fullName evidence="1">Uncharacterized protein</fullName>
    </submittedName>
</protein>
<dbReference type="EMBL" id="KV440981">
    <property type="protein sequence ID" value="OAD73413.1"/>
    <property type="molecule type" value="Genomic_DNA"/>
</dbReference>
<name>A0A162U9D5_PHYB8</name>
<reference evidence="2" key="1">
    <citation type="submission" date="2015-06" db="EMBL/GenBank/DDBJ databases">
        <title>Expansion of signal transduction pathways in fungi by whole-genome duplication.</title>
        <authorList>
            <consortium name="DOE Joint Genome Institute"/>
            <person name="Corrochano L.M."/>
            <person name="Kuo A."/>
            <person name="Marcet-Houben M."/>
            <person name="Polaino S."/>
            <person name="Salamov A."/>
            <person name="Villalobos J.M."/>
            <person name="Alvarez M.I."/>
            <person name="Avalos J."/>
            <person name="Benito E.P."/>
            <person name="Benoit I."/>
            <person name="Burger G."/>
            <person name="Camino L.P."/>
            <person name="Canovas D."/>
            <person name="Cerda-Olmedo E."/>
            <person name="Cheng J.-F."/>
            <person name="Dominguez A."/>
            <person name="Elias M."/>
            <person name="Eslava A.P."/>
            <person name="Glaser F."/>
            <person name="Grimwood J."/>
            <person name="Gutierrez G."/>
            <person name="Heitman J."/>
            <person name="Henrissat B."/>
            <person name="Iturriaga E.A."/>
            <person name="Lang B.F."/>
            <person name="Lavin J.L."/>
            <person name="Lee S."/>
            <person name="Li W."/>
            <person name="Lindquist E."/>
            <person name="Lopez-Garcia S."/>
            <person name="Luque E.M."/>
            <person name="Marcos A.T."/>
            <person name="Martin J."/>
            <person name="McCluskey K."/>
            <person name="Medina H.R."/>
            <person name="Miralles-Duran A."/>
            <person name="Miyazaki A."/>
            <person name="Munoz-Torres E."/>
            <person name="Oguiza J.A."/>
            <person name="Ohm R."/>
            <person name="Olmedo M."/>
            <person name="Orejas M."/>
            <person name="Ortiz-Castellanos L."/>
            <person name="Pisabarro A.G."/>
            <person name="Rodriguez-Romero J."/>
            <person name="Ruiz-Herrera J."/>
            <person name="Ruiz-Vazquez R."/>
            <person name="Sanz C."/>
            <person name="Schackwitz W."/>
            <person name="Schmutz J."/>
            <person name="Shahriari M."/>
            <person name="Shelest E."/>
            <person name="Silva-Franco F."/>
            <person name="Soanes D."/>
            <person name="Syed K."/>
            <person name="Tagua V.G."/>
            <person name="Talbot N.J."/>
            <person name="Thon M."/>
            <person name="De vries R.P."/>
            <person name="Wiebenga A."/>
            <person name="Yadav J.S."/>
            <person name="Braun E.L."/>
            <person name="Baker S."/>
            <person name="Garre V."/>
            <person name="Horwitz B."/>
            <person name="Torres-Martinez S."/>
            <person name="Idnurm A."/>
            <person name="Herrera-Estrella A."/>
            <person name="Gabaldon T."/>
            <person name="Grigoriev I.V."/>
        </authorList>
    </citation>
    <scope>NUCLEOTIDE SEQUENCE [LARGE SCALE GENOMIC DNA]</scope>
    <source>
        <strain evidence="2">NRRL 1555(-)</strain>
    </source>
</reference>
<gene>
    <name evidence="1" type="ORF">PHYBLDRAFT_158931</name>
</gene>
<keyword evidence="2" id="KW-1185">Reference proteome</keyword>
<dbReference type="AlphaFoldDB" id="A0A162U9D5"/>
<dbReference type="InParanoid" id="A0A162U9D5"/>
<evidence type="ECO:0000313" key="1">
    <source>
        <dbReference type="EMBL" id="OAD73413.1"/>
    </source>
</evidence>
<organism evidence="1 2">
    <name type="scientific">Phycomyces blakesleeanus (strain ATCC 8743b / DSM 1359 / FGSC 10004 / NBRC 33097 / NRRL 1555)</name>
    <dbReference type="NCBI Taxonomy" id="763407"/>
    <lineage>
        <taxon>Eukaryota</taxon>
        <taxon>Fungi</taxon>
        <taxon>Fungi incertae sedis</taxon>
        <taxon>Mucoromycota</taxon>
        <taxon>Mucoromycotina</taxon>
        <taxon>Mucoromycetes</taxon>
        <taxon>Mucorales</taxon>
        <taxon>Phycomycetaceae</taxon>
        <taxon>Phycomyces</taxon>
    </lineage>
</organism>
<dbReference type="Proteomes" id="UP000077315">
    <property type="component" value="Unassembled WGS sequence"/>
</dbReference>
<dbReference type="RefSeq" id="XP_018291453.1">
    <property type="nucleotide sequence ID" value="XM_018433878.1"/>
</dbReference>
<dbReference type="GeneID" id="28994784"/>
<dbReference type="VEuPathDB" id="FungiDB:PHYBLDRAFT_158931"/>
<sequence>MTDLDRTLIDQVKIIDLNEITGTVVDAVTRRIPITIHHRDRLGMEEWEVEAVVEIEGILIQKTIVMETLTREVMRITRLVVLLLHGRLPILLGDHPMRTIHTVNRTHLELLTLILLDARRQ</sequence>
<proteinExistence type="predicted"/>